<name>A0A165ACJ8_9AGAM</name>
<dbReference type="Proteomes" id="UP000076722">
    <property type="component" value="Unassembled WGS sequence"/>
</dbReference>
<proteinExistence type="predicted"/>
<gene>
    <name evidence="1" type="ORF">SISNIDRAFT_492172</name>
</gene>
<accession>A0A165ACJ8</accession>
<evidence type="ECO:0000313" key="1">
    <source>
        <dbReference type="EMBL" id="KZS98788.1"/>
    </source>
</evidence>
<evidence type="ECO:0000313" key="2">
    <source>
        <dbReference type="Proteomes" id="UP000076722"/>
    </source>
</evidence>
<reference evidence="1 2" key="1">
    <citation type="journal article" date="2016" name="Mol. Biol. Evol.">
        <title>Comparative Genomics of Early-Diverging Mushroom-Forming Fungi Provides Insights into the Origins of Lignocellulose Decay Capabilities.</title>
        <authorList>
            <person name="Nagy L.G."/>
            <person name="Riley R."/>
            <person name="Tritt A."/>
            <person name="Adam C."/>
            <person name="Daum C."/>
            <person name="Floudas D."/>
            <person name="Sun H."/>
            <person name="Yadav J.S."/>
            <person name="Pangilinan J."/>
            <person name="Larsson K.H."/>
            <person name="Matsuura K."/>
            <person name="Barry K."/>
            <person name="Labutti K."/>
            <person name="Kuo R."/>
            <person name="Ohm R.A."/>
            <person name="Bhattacharya S.S."/>
            <person name="Shirouzu T."/>
            <person name="Yoshinaga Y."/>
            <person name="Martin F.M."/>
            <person name="Grigoriev I.V."/>
            <person name="Hibbett D.S."/>
        </authorList>
    </citation>
    <scope>NUCLEOTIDE SEQUENCE [LARGE SCALE GENOMIC DNA]</scope>
    <source>
        <strain evidence="1 2">HHB9708</strain>
    </source>
</reference>
<keyword evidence="2" id="KW-1185">Reference proteome</keyword>
<protein>
    <submittedName>
        <fullName evidence="1">Uncharacterized protein</fullName>
    </submittedName>
</protein>
<sequence length="318" mass="35841">MPVLVAVYYRLTPLKVDSKKKTKAWVRRQQRSFVRVGLTQQLPSSLQQEMLDAPKTTAGSSIEGTEVVRSAVSNLNSRDFLAQANWGSSASWSLSKKLHQSEIRRECLFTEGILEEAMQPSQSDRDLQNSQTTLCPLSIFHWHTTAECITMLEFIQAVAMVIRPNGLGTCRESGQTPMQRRWKKRPCPEVTKWTCQHENSEDLLWIDVLVSDALGVYGLTRELTVRSACGRFGIDHVDLDAFEDYRGRIQYSTCRFTGPFLVSTGVFILQNLIAIRASYTLDEDRQIDRKSYGDLLCVKGQVTLGWLLAGLDLGPDAC</sequence>
<dbReference type="AlphaFoldDB" id="A0A165ACJ8"/>
<dbReference type="EMBL" id="KV419394">
    <property type="protein sequence ID" value="KZS98788.1"/>
    <property type="molecule type" value="Genomic_DNA"/>
</dbReference>
<organism evidence="1 2">
    <name type="scientific">Sistotremastrum niveocremeum HHB9708</name>
    <dbReference type="NCBI Taxonomy" id="1314777"/>
    <lineage>
        <taxon>Eukaryota</taxon>
        <taxon>Fungi</taxon>
        <taxon>Dikarya</taxon>
        <taxon>Basidiomycota</taxon>
        <taxon>Agaricomycotina</taxon>
        <taxon>Agaricomycetes</taxon>
        <taxon>Sistotremastrales</taxon>
        <taxon>Sistotremastraceae</taxon>
        <taxon>Sertulicium</taxon>
        <taxon>Sertulicium niveocremeum</taxon>
    </lineage>
</organism>